<dbReference type="EMBL" id="BJLA01000024">
    <property type="protein sequence ID" value="GEA33606.1"/>
    <property type="molecule type" value="Genomic_DNA"/>
</dbReference>
<sequence>MCEYKVIAIIKNIEKEYSNSSTPKELRITIGEILISKIKLGQSKNKKSDNHE</sequence>
<gene>
    <name evidence="1" type="ORF">CDIOL_45290</name>
</gene>
<dbReference type="Proteomes" id="UP000325212">
    <property type="component" value="Unassembled WGS sequence"/>
</dbReference>
<keyword evidence="2" id="KW-1185">Reference proteome</keyword>
<reference evidence="1 2" key="1">
    <citation type="submission" date="2019-06" db="EMBL/GenBank/DDBJ databases">
        <title>Draft genome sequence of Clostridium diolis DSM 15410.</title>
        <authorList>
            <person name="Kobayashi H."/>
            <person name="Tanizawa Y."/>
            <person name="Tohno M."/>
        </authorList>
    </citation>
    <scope>NUCLEOTIDE SEQUENCE [LARGE SCALE GENOMIC DNA]</scope>
    <source>
        <strain evidence="1 2">DSM 15410</strain>
    </source>
</reference>
<name>A0AAV3VE08_9CLOT</name>
<comment type="caution">
    <text evidence="1">The sequence shown here is derived from an EMBL/GenBank/DDBJ whole genome shotgun (WGS) entry which is preliminary data.</text>
</comment>
<evidence type="ECO:0000313" key="1">
    <source>
        <dbReference type="EMBL" id="GEA33606.1"/>
    </source>
</evidence>
<protein>
    <submittedName>
        <fullName evidence="1">Uncharacterized protein</fullName>
    </submittedName>
</protein>
<organism evidence="1 2">
    <name type="scientific">Clostridium diolis</name>
    <dbReference type="NCBI Taxonomy" id="223919"/>
    <lineage>
        <taxon>Bacteria</taxon>
        <taxon>Bacillati</taxon>
        <taxon>Bacillota</taxon>
        <taxon>Clostridia</taxon>
        <taxon>Eubacteriales</taxon>
        <taxon>Clostridiaceae</taxon>
        <taxon>Clostridium</taxon>
    </lineage>
</organism>
<proteinExistence type="predicted"/>
<dbReference type="AlphaFoldDB" id="A0AAV3VE08"/>
<accession>A0AAV3VE08</accession>
<dbReference type="RefSeq" id="WP_167514400.1">
    <property type="nucleotide sequence ID" value="NZ_BJLA01000024.1"/>
</dbReference>
<evidence type="ECO:0000313" key="2">
    <source>
        <dbReference type="Proteomes" id="UP000325212"/>
    </source>
</evidence>